<accession>A0A346RIN1</accession>
<gene>
    <name evidence="2" type="primary">nad6</name>
</gene>
<reference evidence="2" key="1">
    <citation type="journal article" date="2018" name="J. ISSAAS">
        <title>The contribution of mitochondrial metagenomics to large-scale data mining and phylogenetic analysis of Coleoptera.</title>
        <authorList>
            <person name="Miller K."/>
            <person name="Linard B."/>
            <person name="Motyka M."/>
            <person name="Bocek M."/>
            <person name="Vogler A.P."/>
        </authorList>
    </citation>
    <scope>NUCLEOTIDE SEQUENCE</scope>
</reference>
<name>A0A346RIN1_9COLE</name>
<proteinExistence type="predicted"/>
<evidence type="ECO:0000313" key="2">
    <source>
        <dbReference type="EMBL" id="AXS65928.1"/>
    </source>
</evidence>
<sequence>MELFMAILITNSLFLVVATHPLSMGLILLIQMMVSSIFSALILPSKIISYGFFLAMVGGMLILFIYMTSTLSNKKFEKSEKFFFYWMIVLIFIMSIIILPQLNINPSLFNLMFVKEFFMNSEMLMIMFTYLFLTLIAVVKITKSSSGPLRQI</sequence>
<organism evidence="2">
    <name type="scientific">Staphylinoidea sp. 5 KM-2017</name>
    <dbReference type="NCBI Taxonomy" id="2219459"/>
    <lineage>
        <taxon>Eukaryota</taxon>
        <taxon>Metazoa</taxon>
        <taxon>Ecdysozoa</taxon>
        <taxon>Arthropoda</taxon>
        <taxon>Hexapoda</taxon>
        <taxon>Insecta</taxon>
        <taxon>Pterygota</taxon>
        <taxon>Neoptera</taxon>
        <taxon>Endopterygota</taxon>
        <taxon>Coleoptera</taxon>
        <taxon>Polyphaga</taxon>
        <taxon>Staphyliniformia</taxon>
    </lineage>
</organism>
<feature type="transmembrane region" description="Helical" evidence="1">
    <location>
        <begin position="47"/>
        <end position="71"/>
    </location>
</feature>
<dbReference type="AlphaFoldDB" id="A0A346RIN1"/>
<keyword evidence="1" id="KW-0472">Membrane</keyword>
<feature type="transmembrane region" description="Helical" evidence="1">
    <location>
        <begin position="83"/>
        <end position="103"/>
    </location>
</feature>
<protein>
    <submittedName>
        <fullName evidence="2">NADH dehydrogenase subunit 6</fullName>
    </submittedName>
</protein>
<evidence type="ECO:0000256" key="1">
    <source>
        <dbReference type="SAM" id="Phobius"/>
    </source>
</evidence>
<keyword evidence="2" id="KW-0496">Mitochondrion</keyword>
<feature type="transmembrane region" description="Helical" evidence="1">
    <location>
        <begin position="12"/>
        <end position="41"/>
    </location>
</feature>
<geneLocation type="mitochondrion" evidence="2"/>
<dbReference type="EMBL" id="MG193453">
    <property type="protein sequence ID" value="AXS65928.1"/>
    <property type="molecule type" value="Genomic_DNA"/>
</dbReference>
<keyword evidence="1" id="KW-0812">Transmembrane</keyword>
<keyword evidence="1" id="KW-1133">Transmembrane helix</keyword>
<feature type="transmembrane region" description="Helical" evidence="1">
    <location>
        <begin position="123"/>
        <end position="142"/>
    </location>
</feature>